<accession>A0A1G1YR38</accession>
<sequence length="224" mass="24921">MATPALSNSTSTVIDFVNLLQDKTTTAAAPVRTEVTQNSRDLWQGFSGIDWTTPSWDIIILLFFAATIVVYGFTLGRDRIVAVLVSTYLALAVAENFPYVDQVNQLIRGAGFSAFQLSSFLVVFAVIFILLSRSRLLQQVSAFGGSWWQVILFSLLQVGLLVSIILAYLPAATIARFSPFTQTIFLSDLGRFCWVVLPIIALVFLGGKRRKRRRLMRGLDDFDV</sequence>
<comment type="caution">
    <text evidence="2">The sequence shown here is derived from an EMBL/GenBank/DDBJ whole genome shotgun (WGS) entry which is preliminary data.</text>
</comment>
<evidence type="ECO:0000313" key="3">
    <source>
        <dbReference type="Proteomes" id="UP000178944"/>
    </source>
</evidence>
<evidence type="ECO:0000256" key="1">
    <source>
        <dbReference type="SAM" id="Phobius"/>
    </source>
</evidence>
<keyword evidence="1" id="KW-0472">Membrane</keyword>
<feature type="transmembrane region" description="Helical" evidence="1">
    <location>
        <begin position="106"/>
        <end position="130"/>
    </location>
</feature>
<gene>
    <name evidence="2" type="ORF">A2951_01725</name>
</gene>
<dbReference type="Proteomes" id="UP000178944">
    <property type="component" value="Unassembled WGS sequence"/>
</dbReference>
<name>A0A1G1YR38_9BACT</name>
<organism evidence="2 3">
    <name type="scientific">Candidatus Buchananbacteria bacterium RIFCSPLOWO2_01_FULL_56_15</name>
    <dbReference type="NCBI Taxonomy" id="1797547"/>
    <lineage>
        <taxon>Bacteria</taxon>
        <taxon>Candidatus Buchananiibacteriota</taxon>
    </lineage>
</organism>
<feature type="transmembrane region" description="Helical" evidence="1">
    <location>
        <begin position="55"/>
        <end position="73"/>
    </location>
</feature>
<protein>
    <submittedName>
        <fullName evidence="2">Uncharacterized protein</fullName>
    </submittedName>
</protein>
<dbReference type="AlphaFoldDB" id="A0A1G1YR38"/>
<feature type="transmembrane region" description="Helical" evidence="1">
    <location>
        <begin position="189"/>
        <end position="207"/>
    </location>
</feature>
<feature type="transmembrane region" description="Helical" evidence="1">
    <location>
        <begin position="150"/>
        <end position="169"/>
    </location>
</feature>
<keyword evidence="1" id="KW-1133">Transmembrane helix</keyword>
<reference evidence="2 3" key="1">
    <citation type="journal article" date="2016" name="Nat. Commun.">
        <title>Thousands of microbial genomes shed light on interconnected biogeochemical processes in an aquifer system.</title>
        <authorList>
            <person name="Anantharaman K."/>
            <person name="Brown C.T."/>
            <person name="Hug L.A."/>
            <person name="Sharon I."/>
            <person name="Castelle C.J."/>
            <person name="Probst A.J."/>
            <person name="Thomas B.C."/>
            <person name="Singh A."/>
            <person name="Wilkins M.J."/>
            <person name="Karaoz U."/>
            <person name="Brodie E.L."/>
            <person name="Williams K.H."/>
            <person name="Hubbard S.S."/>
            <person name="Banfield J.F."/>
        </authorList>
    </citation>
    <scope>NUCLEOTIDE SEQUENCE [LARGE SCALE GENOMIC DNA]</scope>
</reference>
<keyword evidence="1" id="KW-0812">Transmembrane</keyword>
<proteinExistence type="predicted"/>
<feature type="transmembrane region" description="Helical" evidence="1">
    <location>
        <begin position="80"/>
        <end position="100"/>
    </location>
</feature>
<evidence type="ECO:0000313" key="2">
    <source>
        <dbReference type="EMBL" id="OGY54764.1"/>
    </source>
</evidence>
<dbReference type="EMBL" id="MHIQ01000018">
    <property type="protein sequence ID" value="OGY54764.1"/>
    <property type="molecule type" value="Genomic_DNA"/>
</dbReference>